<feature type="compositionally biased region" description="Acidic residues" evidence="6">
    <location>
        <begin position="121"/>
        <end position="130"/>
    </location>
</feature>
<dbReference type="PANTHER" id="PTHR46423">
    <property type="entry name" value="RNA POLYMERASE II-ASSOCIATED PROTEIN 3"/>
    <property type="match status" value="1"/>
</dbReference>
<dbReference type="AlphaFoldDB" id="A0AAV2RE09"/>
<dbReference type="Gene3D" id="1.25.40.10">
    <property type="entry name" value="Tetratricopeptide repeat domain"/>
    <property type="match status" value="1"/>
</dbReference>
<evidence type="ECO:0000256" key="3">
    <source>
        <dbReference type="ARBA" id="ARBA00038275"/>
    </source>
</evidence>
<dbReference type="SUPFAM" id="SSF48452">
    <property type="entry name" value="TPR-like"/>
    <property type="match status" value="1"/>
</dbReference>
<dbReference type="EMBL" id="CAXKWB010019693">
    <property type="protein sequence ID" value="CAL4122201.1"/>
    <property type="molecule type" value="Genomic_DNA"/>
</dbReference>
<evidence type="ECO:0000256" key="2">
    <source>
        <dbReference type="ARBA" id="ARBA00022803"/>
    </source>
</evidence>
<feature type="region of interest" description="Disordered" evidence="6">
    <location>
        <begin position="118"/>
        <end position="156"/>
    </location>
</feature>
<feature type="compositionally biased region" description="Basic and acidic residues" evidence="6">
    <location>
        <begin position="72"/>
        <end position="95"/>
    </location>
</feature>
<proteinExistence type="inferred from homology"/>
<dbReference type="SMART" id="SM00028">
    <property type="entry name" value="TPR"/>
    <property type="match status" value="3"/>
</dbReference>
<keyword evidence="9" id="KW-1185">Reference proteome</keyword>
<feature type="compositionally biased region" description="Polar residues" evidence="6">
    <location>
        <begin position="270"/>
        <end position="288"/>
    </location>
</feature>
<evidence type="ECO:0000256" key="4">
    <source>
        <dbReference type="ARBA" id="ARBA00040133"/>
    </source>
</evidence>
<keyword evidence="1" id="KW-0677">Repeat</keyword>
<feature type="region of interest" description="Disordered" evidence="6">
    <location>
        <begin position="38"/>
        <end position="105"/>
    </location>
</feature>
<evidence type="ECO:0000256" key="5">
    <source>
        <dbReference type="PROSITE-ProRule" id="PRU00339"/>
    </source>
</evidence>
<feature type="compositionally biased region" description="Basic and acidic residues" evidence="6">
    <location>
        <begin position="131"/>
        <end position="156"/>
    </location>
</feature>
<gene>
    <name evidence="8" type="ORF">MNOR_LOCUS22923</name>
</gene>
<dbReference type="InterPro" id="IPR019734">
    <property type="entry name" value="TPR_rpt"/>
</dbReference>
<comment type="similarity">
    <text evidence="3">Belongs to the RPAP3 family.</text>
</comment>
<organism evidence="8 9">
    <name type="scientific">Meganyctiphanes norvegica</name>
    <name type="common">Northern krill</name>
    <name type="synonym">Thysanopoda norvegica</name>
    <dbReference type="NCBI Taxonomy" id="48144"/>
    <lineage>
        <taxon>Eukaryota</taxon>
        <taxon>Metazoa</taxon>
        <taxon>Ecdysozoa</taxon>
        <taxon>Arthropoda</taxon>
        <taxon>Crustacea</taxon>
        <taxon>Multicrustacea</taxon>
        <taxon>Malacostraca</taxon>
        <taxon>Eumalacostraca</taxon>
        <taxon>Eucarida</taxon>
        <taxon>Euphausiacea</taxon>
        <taxon>Euphausiidae</taxon>
        <taxon>Meganyctiphanes</taxon>
    </lineage>
</organism>
<dbReference type="Proteomes" id="UP001497623">
    <property type="component" value="Unassembled WGS sequence"/>
</dbReference>
<protein>
    <recommendedName>
        <fullName evidence="4">RNA polymerase II-associated protein 3</fullName>
    </recommendedName>
</protein>
<dbReference type="PROSITE" id="PS50005">
    <property type="entry name" value="TPR"/>
    <property type="match status" value="2"/>
</dbReference>
<evidence type="ECO:0000256" key="1">
    <source>
        <dbReference type="ARBA" id="ARBA00022737"/>
    </source>
</evidence>
<feature type="domain" description="RNA-polymerase II-associated protein 3-like C-terminal" evidence="7">
    <location>
        <begin position="426"/>
        <end position="510"/>
    </location>
</feature>
<reference evidence="8 9" key="1">
    <citation type="submission" date="2024-05" db="EMBL/GenBank/DDBJ databases">
        <authorList>
            <person name="Wallberg A."/>
        </authorList>
    </citation>
    <scope>NUCLEOTIDE SEQUENCE [LARGE SCALE GENOMIC DNA]</scope>
</reference>
<feature type="compositionally biased region" description="Polar residues" evidence="6">
    <location>
        <begin position="41"/>
        <end position="53"/>
    </location>
</feature>
<dbReference type="GO" id="GO:0101031">
    <property type="term" value="C:protein folding chaperone complex"/>
    <property type="evidence" value="ECO:0007669"/>
    <property type="project" value="TreeGrafter"/>
</dbReference>
<dbReference type="PANTHER" id="PTHR46423:SF1">
    <property type="entry name" value="RNA POLYMERASE II-ASSOCIATED PROTEIN 3"/>
    <property type="match status" value="1"/>
</dbReference>
<dbReference type="Pfam" id="PF13414">
    <property type="entry name" value="TPR_11"/>
    <property type="match status" value="1"/>
</dbReference>
<feature type="compositionally biased region" description="Basic and acidic residues" evidence="6">
    <location>
        <begin position="387"/>
        <end position="400"/>
    </location>
</feature>
<feature type="repeat" description="TPR" evidence="5">
    <location>
        <begin position="225"/>
        <end position="258"/>
    </location>
</feature>
<evidence type="ECO:0000256" key="6">
    <source>
        <dbReference type="SAM" id="MobiDB-lite"/>
    </source>
</evidence>
<dbReference type="InterPro" id="IPR051966">
    <property type="entry name" value="RPAP3"/>
</dbReference>
<feature type="region of interest" description="Disordered" evidence="6">
    <location>
        <begin position="387"/>
        <end position="416"/>
    </location>
</feature>
<keyword evidence="2 5" id="KW-0802">TPR repeat</keyword>
<dbReference type="InterPro" id="IPR011990">
    <property type="entry name" value="TPR-like_helical_dom_sf"/>
</dbReference>
<evidence type="ECO:0000313" key="9">
    <source>
        <dbReference type="Proteomes" id="UP001497623"/>
    </source>
</evidence>
<evidence type="ECO:0000313" key="8">
    <source>
        <dbReference type="EMBL" id="CAL4122201.1"/>
    </source>
</evidence>
<name>A0AAV2RE09_MEGNR</name>
<feature type="compositionally biased region" description="Polar residues" evidence="6">
    <location>
        <begin position="61"/>
        <end position="71"/>
    </location>
</feature>
<feature type="region of interest" description="Disordered" evidence="6">
    <location>
        <begin position="267"/>
        <end position="302"/>
    </location>
</feature>
<dbReference type="InterPro" id="IPR025986">
    <property type="entry name" value="RPAP3-like_C"/>
</dbReference>
<sequence length="537" mass="60576">MDPKASLMLQKNIKDNASDLQGFMKDISNWEKEMKAKDIALNQTSSPDSQQSIPPVRSKKTLSSTAGPETTKQIEAKSSSDNKRKSQADKGENKPKPRKISGFDYAAWDKFDVDKALKSSDEEENDQEENEVTKDETEAMVRQEENKKPKESEVSRATALKDEGNKLYAAGKLKEAVAKYTQGIALDPTNAILPANRAMAYIKLENYAAAEADCNCCLSIDPHYIKGYLRRATSRINLRKPEDASEDYKKVLELEPWNKDAKRELEKITSESQNDKSNLQPSESTNTNKDSKDQCTPTKPVEKKKKLKIIEVDSGKDSLNSQEDIAKRDPNIVLPIDKPPHLRSKTPLKKIKVVDVHSKDAIENISSKSTEKSVISTSINIEDLKTKKKNEKEELRKRMSDSSSSNEMKASQAPVTTKSLNVPAVPRTSHQFIQDWSRISNNRDLATKYIQGIKPVFFHKVELEADILVDVVYLLYSESFTAAEAAKYLDSVTQSQGFSLNVMFLTEKQKQVFSDIMKKCASEENFDRTMKRLKECL</sequence>
<accession>A0AAV2RE09</accession>
<feature type="compositionally biased region" description="Polar residues" evidence="6">
    <location>
        <begin position="401"/>
        <end position="416"/>
    </location>
</feature>
<feature type="repeat" description="TPR" evidence="5">
    <location>
        <begin position="157"/>
        <end position="190"/>
    </location>
</feature>
<dbReference type="Pfam" id="PF13877">
    <property type="entry name" value="RPAP3_C"/>
    <property type="match status" value="1"/>
</dbReference>
<comment type="caution">
    <text evidence="8">The sequence shown here is derived from an EMBL/GenBank/DDBJ whole genome shotgun (WGS) entry which is preliminary data.</text>
</comment>
<evidence type="ECO:0000259" key="7">
    <source>
        <dbReference type="Pfam" id="PF13877"/>
    </source>
</evidence>